<organism evidence="3 4">
    <name type="scientific">Microbacterium sorbitolivorans</name>
    <dbReference type="NCBI Taxonomy" id="1867410"/>
    <lineage>
        <taxon>Bacteria</taxon>
        <taxon>Bacillati</taxon>
        <taxon>Actinomycetota</taxon>
        <taxon>Actinomycetes</taxon>
        <taxon>Micrococcales</taxon>
        <taxon>Microbacteriaceae</taxon>
        <taxon>Microbacterium</taxon>
    </lineage>
</organism>
<name>A0A367Y5B8_9MICO</name>
<evidence type="ECO:0000313" key="4">
    <source>
        <dbReference type="Proteomes" id="UP000253508"/>
    </source>
</evidence>
<dbReference type="PANTHER" id="PTHR31988">
    <property type="entry name" value="ESTERASE, PUTATIVE (DUF303)-RELATED"/>
    <property type="match status" value="1"/>
</dbReference>
<dbReference type="InterPro" id="IPR052940">
    <property type="entry name" value="Carb_Esterase_6"/>
</dbReference>
<gene>
    <name evidence="3" type="ORF">DTO57_08830</name>
</gene>
<dbReference type="Proteomes" id="UP000253508">
    <property type="component" value="Unassembled WGS sequence"/>
</dbReference>
<comment type="caution">
    <text evidence="3">The sequence shown here is derived from an EMBL/GenBank/DDBJ whole genome shotgun (WGS) entry which is preliminary data.</text>
</comment>
<evidence type="ECO:0000259" key="2">
    <source>
        <dbReference type="Pfam" id="PF03629"/>
    </source>
</evidence>
<proteinExistence type="predicted"/>
<reference evidence="3 4" key="1">
    <citation type="submission" date="2018-07" db="EMBL/GenBank/DDBJ databases">
        <title>Microbacterium endoborsara sp. nov., a novel actinobacterium isolated from Borszczowia aralocaspica.</title>
        <authorList>
            <person name="An D."/>
        </authorList>
    </citation>
    <scope>NUCLEOTIDE SEQUENCE [LARGE SCALE GENOMIC DNA]</scope>
    <source>
        <strain evidence="3 4">C1.15228</strain>
    </source>
</reference>
<evidence type="ECO:0000256" key="1">
    <source>
        <dbReference type="ARBA" id="ARBA00022801"/>
    </source>
</evidence>
<dbReference type="OrthoDB" id="9758772at2"/>
<evidence type="ECO:0000313" key="3">
    <source>
        <dbReference type="EMBL" id="RCK60211.1"/>
    </source>
</evidence>
<dbReference type="SUPFAM" id="SSF52266">
    <property type="entry name" value="SGNH hydrolase"/>
    <property type="match status" value="1"/>
</dbReference>
<dbReference type="GO" id="GO:0016787">
    <property type="term" value="F:hydrolase activity"/>
    <property type="evidence" value="ECO:0007669"/>
    <property type="project" value="UniProtKB-KW"/>
</dbReference>
<dbReference type="Pfam" id="PF03629">
    <property type="entry name" value="SASA"/>
    <property type="match status" value="1"/>
</dbReference>
<dbReference type="EMBL" id="QORO01000002">
    <property type="protein sequence ID" value="RCK60211.1"/>
    <property type="molecule type" value="Genomic_DNA"/>
</dbReference>
<dbReference type="Gene3D" id="3.40.50.1110">
    <property type="entry name" value="SGNH hydrolase"/>
    <property type="match status" value="1"/>
</dbReference>
<dbReference type="AlphaFoldDB" id="A0A367Y5B8"/>
<feature type="domain" description="Sialate O-acetylesterase" evidence="2">
    <location>
        <begin position="39"/>
        <end position="292"/>
    </location>
</feature>
<dbReference type="InterPro" id="IPR036514">
    <property type="entry name" value="SGNH_hydro_sf"/>
</dbReference>
<protein>
    <recommendedName>
        <fullName evidence="2">Sialate O-acetylesterase domain-containing protein</fullName>
    </recommendedName>
</protein>
<dbReference type="InterPro" id="IPR005181">
    <property type="entry name" value="SASA"/>
</dbReference>
<keyword evidence="1" id="KW-0378">Hydrolase</keyword>
<accession>A0A367Y5B8</accession>
<sequence>MGPDVRDVGRLAAAGRGFLLHRAEVPRERHRDDGHEVTTHIVVLLGQSNANGSNTDYEPDGRDARDPRILVFPGSGPDAGRIVPAREPLAPIGAHPPGGMGPAGPFASRLVEMLPPDDRIVIVPITMGGTGMRSHGSYAGVWLPGFTKEGAPNLFEIALAQISEVLEAADDPRVAVINEPRIAAVLWHQGESDGGRSEGEYAADLDLVVTELRRRIPDAAGAPFIVGQLPRDRLRAFPDHQGVCDALRRLPERIPNTGFADAPPLGHVNDGSTHLTAEGQRLLGINYFEAYRELVG</sequence>
<keyword evidence="4" id="KW-1185">Reference proteome</keyword>
<dbReference type="PANTHER" id="PTHR31988:SF19">
    <property type="entry name" value="9-O-ACETYL-N-ACETYLNEURAMINIC ACID DEACETYLASE-RELATED"/>
    <property type="match status" value="1"/>
</dbReference>